<dbReference type="Pfam" id="PF01717">
    <property type="entry name" value="Meth_synt_2"/>
    <property type="match status" value="1"/>
</dbReference>
<comment type="caution">
    <text evidence="2">The sequence shown here is derived from an EMBL/GenBank/DDBJ whole genome shotgun (WGS) entry which is preliminary data.</text>
</comment>
<keyword evidence="3" id="KW-1185">Reference proteome</keyword>
<gene>
    <name evidence="2" type="ORF">GCM10007063_28560</name>
</gene>
<reference evidence="2" key="2">
    <citation type="submission" date="2020-09" db="EMBL/GenBank/DDBJ databases">
        <authorList>
            <person name="Sun Q."/>
            <person name="Ohkuma M."/>
        </authorList>
    </citation>
    <scope>NUCLEOTIDE SEQUENCE</scope>
    <source>
        <strain evidence="2">JCM 12580</strain>
    </source>
</reference>
<dbReference type="PANTHER" id="PTHR43844">
    <property type="entry name" value="METHIONINE SYNTHASE"/>
    <property type="match status" value="1"/>
</dbReference>
<dbReference type="SUPFAM" id="SSF51726">
    <property type="entry name" value="UROD/MetE-like"/>
    <property type="match status" value="1"/>
</dbReference>
<dbReference type="AlphaFoldDB" id="A0A917Q094"/>
<dbReference type="Gene3D" id="3.20.20.210">
    <property type="match status" value="1"/>
</dbReference>
<dbReference type="Proteomes" id="UP000658382">
    <property type="component" value="Unassembled WGS sequence"/>
</dbReference>
<evidence type="ECO:0000313" key="3">
    <source>
        <dbReference type="Proteomes" id="UP000658382"/>
    </source>
</evidence>
<feature type="domain" description="Cobalamin-independent methionine synthase MetE C-terminal/archaeal" evidence="1">
    <location>
        <begin position="5"/>
        <end position="203"/>
    </location>
</feature>
<dbReference type="PANTHER" id="PTHR43844:SF1">
    <property type="entry name" value="METHIONINE SYNTHASE"/>
    <property type="match status" value="1"/>
</dbReference>
<dbReference type="GO" id="GO:0003871">
    <property type="term" value="F:5-methyltetrahydropteroyltriglutamate-homocysteine S-methyltransferase activity"/>
    <property type="evidence" value="ECO:0007669"/>
    <property type="project" value="InterPro"/>
</dbReference>
<dbReference type="CDD" id="cd03311">
    <property type="entry name" value="CIMS_C_terminal_like"/>
    <property type="match status" value="1"/>
</dbReference>
<name>A0A917Q094_9BACI</name>
<accession>A0A917Q094</accession>
<proteinExistence type="predicted"/>
<organism evidence="2 3">
    <name type="scientific">Lentibacillus kapialis</name>
    <dbReference type="NCBI Taxonomy" id="340214"/>
    <lineage>
        <taxon>Bacteria</taxon>
        <taxon>Bacillati</taxon>
        <taxon>Bacillota</taxon>
        <taxon>Bacilli</taxon>
        <taxon>Bacillales</taxon>
        <taxon>Bacillaceae</taxon>
        <taxon>Lentibacillus</taxon>
    </lineage>
</organism>
<evidence type="ECO:0000313" key="2">
    <source>
        <dbReference type="EMBL" id="GGK04551.1"/>
    </source>
</evidence>
<dbReference type="GO" id="GO:0009086">
    <property type="term" value="P:methionine biosynthetic process"/>
    <property type="evidence" value="ECO:0007669"/>
    <property type="project" value="InterPro"/>
</dbReference>
<dbReference type="GO" id="GO:0008270">
    <property type="term" value="F:zinc ion binding"/>
    <property type="evidence" value="ECO:0007669"/>
    <property type="project" value="InterPro"/>
</dbReference>
<protein>
    <recommendedName>
        <fullName evidence="1">Cobalamin-independent methionine synthase MetE C-terminal/archaeal domain-containing protein</fullName>
    </recommendedName>
</protein>
<reference evidence="2" key="1">
    <citation type="journal article" date="2014" name="Int. J. Syst. Evol. Microbiol.">
        <title>Complete genome sequence of Corynebacterium casei LMG S-19264T (=DSM 44701T), isolated from a smear-ripened cheese.</title>
        <authorList>
            <consortium name="US DOE Joint Genome Institute (JGI-PGF)"/>
            <person name="Walter F."/>
            <person name="Albersmeier A."/>
            <person name="Kalinowski J."/>
            <person name="Ruckert C."/>
        </authorList>
    </citation>
    <scope>NUCLEOTIDE SEQUENCE</scope>
    <source>
        <strain evidence="2">JCM 12580</strain>
    </source>
</reference>
<sequence length="206" mass="23732">MREIENEEIERIVEKQKKLGLNTVTDGELRRAWWHFDFLENLDGVEGFDTDTGLQFHQQQTKAHAIKVTGKLDFSNHPMIEDFKFLKSIAGPWAKMTIPSPSMLRLRGSIEQGIYDNPEEFTHDLANAYKKAIQAFYNAGCRYLQLDDTAWAFLASEEEREKMRAQGTNPDKLSALYAETINKAVEDRPDDLTITMHICRGNFRST</sequence>
<evidence type="ECO:0000259" key="1">
    <source>
        <dbReference type="Pfam" id="PF01717"/>
    </source>
</evidence>
<dbReference type="InterPro" id="IPR002629">
    <property type="entry name" value="Met_Synth_C/arc"/>
</dbReference>
<dbReference type="EMBL" id="BMNQ01000054">
    <property type="protein sequence ID" value="GGK04551.1"/>
    <property type="molecule type" value="Genomic_DNA"/>
</dbReference>
<dbReference type="InterPro" id="IPR038071">
    <property type="entry name" value="UROD/MetE-like_sf"/>
</dbReference>